<gene>
    <name evidence="2" type="ORF">MGWOODY_Mmi1158</name>
</gene>
<dbReference type="EMBL" id="FAXC01000075">
    <property type="protein sequence ID" value="CUV08493.1"/>
    <property type="molecule type" value="Genomic_DNA"/>
</dbReference>
<keyword evidence="1" id="KW-0812">Transmembrane</keyword>
<proteinExistence type="predicted"/>
<feature type="transmembrane region" description="Helical" evidence="1">
    <location>
        <begin position="80"/>
        <end position="98"/>
    </location>
</feature>
<keyword evidence="1" id="KW-1133">Transmembrane helix</keyword>
<keyword evidence="1" id="KW-0472">Membrane</keyword>
<reference evidence="2" key="1">
    <citation type="submission" date="2015-10" db="EMBL/GenBank/DDBJ databases">
        <authorList>
            <person name="Gilbert D.G."/>
        </authorList>
    </citation>
    <scope>NUCLEOTIDE SEQUENCE</scope>
</reference>
<organism evidence="2">
    <name type="scientific">hydrothermal vent metagenome</name>
    <dbReference type="NCBI Taxonomy" id="652676"/>
    <lineage>
        <taxon>unclassified sequences</taxon>
        <taxon>metagenomes</taxon>
        <taxon>ecological metagenomes</taxon>
    </lineage>
</organism>
<evidence type="ECO:0000256" key="1">
    <source>
        <dbReference type="SAM" id="Phobius"/>
    </source>
</evidence>
<feature type="transmembrane region" description="Helical" evidence="1">
    <location>
        <begin position="49"/>
        <end position="68"/>
    </location>
</feature>
<accession>A0A160VDN9</accession>
<protein>
    <submittedName>
        <fullName evidence="2">Uncharacterized protein</fullName>
    </submittedName>
</protein>
<dbReference type="AlphaFoldDB" id="A0A160VDN9"/>
<feature type="transmembrane region" description="Helical" evidence="1">
    <location>
        <begin position="12"/>
        <end position="33"/>
    </location>
</feature>
<name>A0A160VDN9_9ZZZZ</name>
<feature type="transmembrane region" description="Helical" evidence="1">
    <location>
        <begin position="104"/>
        <end position="125"/>
    </location>
</feature>
<sequence>MDTSNQEVPNSLRNWLVFHFYVDYAFAIPFFFFPETTAEILGYDPLDPLAARIVAAALFGIGYSSFLASKFDLEAMRTKLRWAVVWAGSATIGLLWAATTVEHIWGWVFAGIFLLFFLLWGNYALRLGSFK</sequence>
<evidence type="ECO:0000313" key="2">
    <source>
        <dbReference type="EMBL" id="CUV08493.1"/>
    </source>
</evidence>